<dbReference type="Pfam" id="PF00005">
    <property type="entry name" value="ABC_tran"/>
    <property type="match status" value="1"/>
</dbReference>
<name>A0A806FQI8_BIFAN</name>
<keyword evidence="3" id="KW-0378">Hydrolase</keyword>
<dbReference type="InterPro" id="IPR015854">
    <property type="entry name" value="ABC_transpr_LolD-like"/>
</dbReference>
<dbReference type="Proteomes" id="UP000008394">
    <property type="component" value="Chromosome"/>
</dbReference>
<dbReference type="PANTHER" id="PTHR24220">
    <property type="entry name" value="IMPORT ATP-BINDING PROTEIN"/>
    <property type="match status" value="1"/>
</dbReference>
<keyword evidence="1" id="KW-0472">Membrane</keyword>
<sequence>MIWVIDFQAPIYCSSILISVWNRERQPQSAGRPVVGSPRCCRFWRAGRNHMQAAWNARASQEPAGCSRTRWVWRNAPRSITWCSRCSPKGMDRRQTQPQALEAMRLFDLDYAADRRFSELSGGEAQRLMLARAVCSRPDMLLVDEPTAQLDTRTAHSVSHVLGNLANQGMIVLVATHDPDTRDACARNRSGLLCARGGRGRVGMGLRSIFSEAIRNIGSGTAHALALFLVVLLGGVLLGGYEAYTVVAMECESLTRVRAVADVDSVIGGTVDGSACDRLTRTTDGAITQAGAMRAGGEITALSTPNNALQSYEVTPGMLSLVASNGTTTDSIDMSGIWVPTEVARDFGLTIGSTLSTSHGEAMVAGIYSWPNDGRDTRFAYTFLVPRAASQGTYNECWVRQWPRSGAASNLLYSTLGVGEGSGQAGVTSLDKGFDSHYDPYATYMGRVTHWIPYLSILIGVVIGVLAVRVRRLEYAAALHSGSRSRRCCSASARRCSSGPDWEH</sequence>
<feature type="domain" description="ABC transporter" evidence="2">
    <location>
        <begin position="75"/>
        <end position="148"/>
    </location>
</feature>
<dbReference type="GO" id="GO:0005886">
    <property type="term" value="C:plasma membrane"/>
    <property type="evidence" value="ECO:0007669"/>
    <property type="project" value="TreeGrafter"/>
</dbReference>
<feature type="transmembrane region" description="Helical" evidence="1">
    <location>
        <begin position="451"/>
        <end position="470"/>
    </location>
</feature>
<dbReference type="Gene3D" id="3.40.50.300">
    <property type="entry name" value="P-loop containing nucleotide triphosphate hydrolases"/>
    <property type="match status" value="1"/>
</dbReference>
<dbReference type="GO" id="GO:0016887">
    <property type="term" value="F:ATP hydrolysis activity"/>
    <property type="evidence" value="ECO:0007669"/>
    <property type="project" value="InterPro"/>
</dbReference>
<organism evidence="3 4">
    <name type="scientific">Bifidobacterium animalis subsp. lactis CNCM I-2494</name>
    <dbReference type="NCBI Taxonomy" id="1042403"/>
    <lineage>
        <taxon>Bacteria</taxon>
        <taxon>Bacillati</taxon>
        <taxon>Actinomycetota</taxon>
        <taxon>Actinomycetes</taxon>
        <taxon>Bifidobacteriales</taxon>
        <taxon>Bifidobacteriaceae</taxon>
        <taxon>Bifidobacterium</taxon>
    </lineage>
</organism>
<dbReference type="EC" id="3.6.3.-" evidence="3"/>
<dbReference type="InterPro" id="IPR003439">
    <property type="entry name" value="ABC_transporter-like_ATP-bd"/>
</dbReference>
<evidence type="ECO:0000313" key="4">
    <source>
        <dbReference type="Proteomes" id="UP000008394"/>
    </source>
</evidence>
<dbReference type="AlphaFoldDB" id="A0A806FQI8"/>
<dbReference type="GO" id="GO:0022857">
    <property type="term" value="F:transmembrane transporter activity"/>
    <property type="evidence" value="ECO:0007669"/>
    <property type="project" value="TreeGrafter"/>
</dbReference>
<dbReference type="KEGG" id="bnm:BALAC2494_00418"/>
<dbReference type="SUPFAM" id="SSF52540">
    <property type="entry name" value="P-loop containing nucleoside triphosphate hydrolases"/>
    <property type="match status" value="1"/>
</dbReference>
<dbReference type="GO" id="GO:0005524">
    <property type="term" value="F:ATP binding"/>
    <property type="evidence" value="ECO:0007669"/>
    <property type="project" value="InterPro"/>
</dbReference>
<evidence type="ECO:0000313" key="3">
    <source>
        <dbReference type="EMBL" id="AEK30168.1"/>
    </source>
</evidence>
<dbReference type="InterPro" id="IPR027417">
    <property type="entry name" value="P-loop_NTPase"/>
</dbReference>
<dbReference type="PROSITE" id="PS00211">
    <property type="entry name" value="ABC_TRANSPORTER_1"/>
    <property type="match status" value="1"/>
</dbReference>
<dbReference type="EMBL" id="CP002915">
    <property type="protein sequence ID" value="AEK30168.1"/>
    <property type="molecule type" value="Genomic_DNA"/>
</dbReference>
<evidence type="ECO:0000259" key="2">
    <source>
        <dbReference type="Pfam" id="PF00005"/>
    </source>
</evidence>
<keyword evidence="1" id="KW-1133">Transmembrane helix</keyword>
<dbReference type="InterPro" id="IPR017871">
    <property type="entry name" value="ABC_transporter-like_CS"/>
</dbReference>
<evidence type="ECO:0000256" key="1">
    <source>
        <dbReference type="SAM" id="Phobius"/>
    </source>
</evidence>
<gene>
    <name evidence="3" type="ORF">BALAC2494_00418</name>
</gene>
<proteinExistence type="predicted"/>
<keyword evidence="1 3" id="KW-0812">Transmembrane</keyword>
<reference evidence="3 4" key="1">
    <citation type="journal article" date="2011" name="J. Bacteriol.">
        <title>Genome Sequence of the Probiotic Strain Bifidobacterium animalis subsp. lactis CNCM I-2494.</title>
        <authorList>
            <person name="Chervaux C."/>
            <person name="Grimaldi C."/>
            <person name="Bolotin A."/>
            <person name="Quinquis B."/>
            <person name="Legrain-Raspaud S."/>
            <person name="van Hylckama Vlieg J.E."/>
            <person name="Denariaz G."/>
            <person name="Smokvina T."/>
        </authorList>
    </citation>
    <scope>NUCLEOTIDE SEQUENCE [LARGE SCALE GENOMIC DNA]</scope>
    <source>
        <strain evidence="3 4">CNCM I-2494</strain>
    </source>
</reference>
<accession>A0A806FQI8</accession>
<protein>
    <submittedName>
        <fullName evidence="3">Hydrolase acting on acid anhydrides, catalyzing transmembrane movement of substances</fullName>
        <ecNumber evidence="3">3.6.3.-</ecNumber>
    </submittedName>
</protein>